<geneLocation type="plasmid" evidence="2">
    <name>pRGFK1350</name>
</geneLocation>
<reference evidence="2" key="1">
    <citation type="submission" date="2015-06" db="EMBL/GenBank/DDBJ databases">
        <authorList>
            <person name="Joergensen T."/>
        </authorList>
    </citation>
    <scope>NUCLEOTIDE SEQUENCE</scope>
    <source>
        <plasmid evidence="2">pRGFK1350</plasmid>
    </source>
</reference>
<evidence type="ECO:0000259" key="1">
    <source>
        <dbReference type="Pfam" id="PF08279"/>
    </source>
</evidence>
<dbReference type="InterPro" id="IPR036388">
    <property type="entry name" value="WH-like_DNA-bd_sf"/>
</dbReference>
<reference evidence="2" key="2">
    <citation type="submission" date="2015-07" db="EMBL/GenBank/DDBJ databases">
        <title>Plasmids, circular viruses and viroids from rat gut.</title>
        <authorList>
            <person name="Jorgensen T.J."/>
            <person name="Hansen M.A."/>
            <person name="Xu Z."/>
            <person name="Tabak M.A."/>
            <person name="Sorensen S.J."/>
            <person name="Hansen L.H."/>
        </authorList>
    </citation>
    <scope>NUCLEOTIDE SEQUENCE</scope>
    <source>
        <plasmid evidence="2">pRGFK1350</plasmid>
    </source>
</reference>
<evidence type="ECO:0000313" key="2">
    <source>
        <dbReference type="EMBL" id="CRY97015.1"/>
    </source>
</evidence>
<dbReference type="Gene3D" id="1.10.10.10">
    <property type="entry name" value="Winged helix-like DNA-binding domain superfamily/Winged helix DNA-binding domain"/>
    <property type="match status" value="1"/>
</dbReference>
<dbReference type="EMBL" id="LN853912">
    <property type="protein sequence ID" value="CRY97015.1"/>
    <property type="molecule type" value="Genomic_DNA"/>
</dbReference>
<dbReference type="Pfam" id="PF08279">
    <property type="entry name" value="HTH_11"/>
    <property type="match status" value="1"/>
</dbReference>
<protein>
    <recommendedName>
        <fullName evidence="1">Helix-turn-helix type 11 domain-containing protein</fullName>
    </recommendedName>
</protein>
<feature type="domain" description="Helix-turn-helix type 11" evidence="1">
    <location>
        <begin position="405"/>
        <end position="440"/>
    </location>
</feature>
<name>A0A0H5Q6I2_9ZZZZ</name>
<dbReference type="InterPro" id="IPR013196">
    <property type="entry name" value="HTH_11"/>
</dbReference>
<organism evidence="2">
    <name type="scientific">uncultured prokaryote</name>
    <dbReference type="NCBI Taxonomy" id="198431"/>
    <lineage>
        <taxon>unclassified sequences</taxon>
        <taxon>environmental samples</taxon>
    </lineage>
</organism>
<accession>A0A0H5Q6I2</accession>
<dbReference type="AlphaFoldDB" id="A0A0H5Q6I2"/>
<proteinExistence type="predicted"/>
<keyword evidence="2" id="KW-0614">Plasmid</keyword>
<sequence>MLDAILEKWGGVEVGAMEVYSDMFNLGSNEIQMNGEESGEYKTNPIGYWKNGKSKGHYRIMFDDTFEDTLKELQEADFSILNGITYFGRKNLQEHASKMYALIFDLDGVTDKTLNAFLNGAFVVDAYPIPNYIALSGHGVHLYYIFEYGIPLYPNIKIQLKAFKYALTEKIWNEYTSKDKKKQFQGINQGFRVIGGKTKIEGVRVRAFRINQHPFSLEQLGKYIPEESRVDESKLWKESKLTLAEAKKLYPEWYQEKVVEKRGRKYWECNSALYEWWKGKIKGGATFHHRYFSIMCLAIYGAKCGLSYNEVAQDAFSLVPFLNEINPEEPFTEADCVSALECFDKRYCTFPIDDIVKISGIPIEKNKRNGRKREQHIKMLNAMRVMKRDVLGEDEYKNNGRPSKEQEILDYLKNNPEEFSVSKIAKACGVSRTTVYKYMERRGNDEND</sequence>